<proteinExistence type="predicted"/>
<protein>
    <submittedName>
        <fullName evidence="2">Uncharacterized protein</fullName>
    </submittedName>
</protein>
<feature type="region of interest" description="Disordered" evidence="1">
    <location>
        <begin position="15"/>
        <end position="36"/>
    </location>
</feature>
<evidence type="ECO:0000313" key="2">
    <source>
        <dbReference type="EMBL" id="OZC07536.1"/>
    </source>
</evidence>
<organism evidence="2 3">
    <name type="scientific">Onchocerca flexuosa</name>
    <dbReference type="NCBI Taxonomy" id="387005"/>
    <lineage>
        <taxon>Eukaryota</taxon>
        <taxon>Metazoa</taxon>
        <taxon>Ecdysozoa</taxon>
        <taxon>Nematoda</taxon>
        <taxon>Chromadorea</taxon>
        <taxon>Rhabditida</taxon>
        <taxon>Spirurina</taxon>
        <taxon>Spiruromorpha</taxon>
        <taxon>Filarioidea</taxon>
        <taxon>Onchocercidae</taxon>
        <taxon>Onchocerca</taxon>
    </lineage>
</organism>
<accession>A0A238BRP0</accession>
<dbReference type="Proteomes" id="UP000242913">
    <property type="component" value="Unassembled WGS sequence"/>
</dbReference>
<evidence type="ECO:0000256" key="1">
    <source>
        <dbReference type="SAM" id="MobiDB-lite"/>
    </source>
</evidence>
<reference evidence="2 3" key="1">
    <citation type="submission" date="2015-12" db="EMBL/GenBank/DDBJ databases">
        <title>Draft genome of the nematode, Onchocerca flexuosa.</title>
        <authorList>
            <person name="Mitreva M."/>
        </authorList>
    </citation>
    <scope>NUCLEOTIDE SEQUENCE [LARGE SCALE GENOMIC DNA]</scope>
    <source>
        <strain evidence="2">Red Deer</strain>
    </source>
</reference>
<sequence length="59" mass="6714">MTRKLLLLCNEVKVSKPNMPKPPKGAQQTTEVGTNKRRNDTIVIFGVYESEIRDKDSHT</sequence>
<dbReference type="EMBL" id="KZ270029">
    <property type="protein sequence ID" value="OZC07536.1"/>
    <property type="molecule type" value="Genomic_DNA"/>
</dbReference>
<evidence type="ECO:0000313" key="3">
    <source>
        <dbReference type="Proteomes" id="UP000242913"/>
    </source>
</evidence>
<name>A0A238BRP0_9BILA</name>
<dbReference type="AlphaFoldDB" id="A0A238BRP0"/>
<gene>
    <name evidence="2" type="ORF">X798_05467</name>
</gene>
<keyword evidence="3" id="KW-1185">Reference proteome</keyword>